<evidence type="ECO:0008006" key="4">
    <source>
        <dbReference type="Google" id="ProtNLM"/>
    </source>
</evidence>
<feature type="compositionally biased region" description="Polar residues" evidence="1">
    <location>
        <begin position="36"/>
        <end position="50"/>
    </location>
</feature>
<dbReference type="EMBL" id="JBDXSU010000008">
    <property type="protein sequence ID" value="MFB5191009.1"/>
    <property type="molecule type" value="Genomic_DNA"/>
</dbReference>
<comment type="caution">
    <text evidence="2">The sequence shown here is derived from an EMBL/GenBank/DDBJ whole genome shotgun (WGS) entry which is preliminary data.</text>
</comment>
<gene>
    <name evidence="2" type="ORF">KKP3000_004505</name>
</gene>
<organism evidence="2 3">
    <name type="scientific">Alicyclobacillus fastidiosus</name>
    <dbReference type="NCBI Taxonomy" id="392011"/>
    <lineage>
        <taxon>Bacteria</taxon>
        <taxon>Bacillati</taxon>
        <taxon>Bacillota</taxon>
        <taxon>Bacilli</taxon>
        <taxon>Bacillales</taxon>
        <taxon>Alicyclobacillaceae</taxon>
        <taxon>Alicyclobacillus</taxon>
    </lineage>
</organism>
<protein>
    <recommendedName>
        <fullName evidence="4">YtzI protein</fullName>
    </recommendedName>
</protein>
<feature type="region of interest" description="Disordered" evidence="1">
    <location>
        <begin position="31"/>
        <end position="50"/>
    </location>
</feature>
<evidence type="ECO:0000256" key="1">
    <source>
        <dbReference type="SAM" id="MobiDB-lite"/>
    </source>
</evidence>
<reference evidence="2 3" key="1">
    <citation type="journal article" date="2024" name="Int. J. Mol. Sci.">
        <title>Exploration of Alicyclobacillus spp. Genome in Search of Antibiotic Resistance.</title>
        <authorList>
            <person name="Bucka-Kolendo J."/>
            <person name="Kiousi D.E."/>
            <person name="Dekowska A."/>
            <person name="Mikolajczuk-Szczyrba A."/>
            <person name="Karadedos D.M."/>
            <person name="Michael P."/>
            <person name="Galanis A."/>
            <person name="Sokolowska B."/>
        </authorList>
    </citation>
    <scope>NUCLEOTIDE SEQUENCE [LARGE SCALE GENOMIC DNA]</scope>
    <source>
        <strain evidence="2 3">KKP 3000</strain>
    </source>
</reference>
<dbReference type="Proteomes" id="UP001579974">
    <property type="component" value="Unassembled WGS sequence"/>
</dbReference>
<evidence type="ECO:0000313" key="2">
    <source>
        <dbReference type="EMBL" id="MFB5191009.1"/>
    </source>
</evidence>
<sequence>MVGLLIVGVVLLLVVGGAMLVGNHYMEKAVHKDAHQQPSHLNVNASDKTA</sequence>
<evidence type="ECO:0000313" key="3">
    <source>
        <dbReference type="Proteomes" id="UP001579974"/>
    </source>
</evidence>
<proteinExistence type="predicted"/>
<accession>A0ABV5AFJ8</accession>
<name>A0ABV5AFJ8_9BACL</name>
<dbReference type="RefSeq" id="WP_275474572.1">
    <property type="nucleotide sequence ID" value="NZ_CP162940.1"/>
</dbReference>
<keyword evidence="3" id="KW-1185">Reference proteome</keyword>